<reference evidence="1 2" key="1">
    <citation type="submission" date="2018-08" db="EMBL/GenBank/DDBJ databases">
        <title>A genome reference for cultivated species of the human gut microbiota.</title>
        <authorList>
            <person name="Zou Y."/>
            <person name="Xue W."/>
            <person name="Luo G."/>
        </authorList>
    </citation>
    <scope>NUCLEOTIDE SEQUENCE [LARGE SCALE GENOMIC DNA]</scope>
    <source>
        <strain evidence="1 2">OM03-4</strain>
    </source>
</reference>
<accession>A0A3E5EF87</accession>
<organism evidence="1 2">
    <name type="scientific">Bacteroides uniformis</name>
    <dbReference type="NCBI Taxonomy" id="820"/>
    <lineage>
        <taxon>Bacteria</taxon>
        <taxon>Pseudomonadati</taxon>
        <taxon>Bacteroidota</taxon>
        <taxon>Bacteroidia</taxon>
        <taxon>Bacteroidales</taxon>
        <taxon>Bacteroidaceae</taxon>
        <taxon>Bacteroides</taxon>
    </lineage>
</organism>
<evidence type="ECO:0000313" key="2">
    <source>
        <dbReference type="Proteomes" id="UP000260759"/>
    </source>
</evidence>
<name>A0A3E5EF87_BACUN</name>
<gene>
    <name evidence="1" type="ORF">DXB37_21460</name>
</gene>
<dbReference type="AlphaFoldDB" id="A0A3E5EF87"/>
<proteinExistence type="predicted"/>
<evidence type="ECO:0000313" key="1">
    <source>
        <dbReference type="EMBL" id="RGN87508.1"/>
    </source>
</evidence>
<dbReference type="EMBL" id="QSVA01000042">
    <property type="protein sequence ID" value="RGN87508.1"/>
    <property type="molecule type" value="Genomic_DNA"/>
</dbReference>
<dbReference type="RefSeq" id="WP_117589896.1">
    <property type="nucleotide sequence ID" value="NZ_CAXSUA010000021.1"/>
</dbReference>
<sequence>MDGIIINELSLNGQFLDSRDFWKNGMPPFHKALQDALSHGVGYLFKQGSFFVAQATPDKTLHDLLTAPETRIIDEARLYKSTLARAICNPFWDEAPQQDSHAQYSVGETDVSGSSIAEAAARSVCLLSFIRSGYEKHPVVVTKDEEPIEVGNIWKEKQLHSILFERGELSLEKYITIRFSGGKLDFSLIDDTLGFSLIDGENQNEFIDSFHKFEELDWSAIATDNGLDYKPYNKNKKSKRYFSDDLWKKGIKKFRITQRNRCFGYVENGVFYVLRFDLDHELSDVG</sequence>
<protein>
    <submittedName>
        <fullName evidence="1">Uncharacterized protein</fullName>
    </submittedName>
</protein>
<comment type="caution">
    <text evidence="1">The sequence shown here is derived from an EMBL/GenBank/DDBJ whole genome shotgun (WGS) entry which is preliminary data.</text>
</comment>
<dbReference type="Proteomes" id="UP000260759">
    <property type="component" value="Unassembled WGS sequence"/>
</dbReference>